<dbReference type="OrthoDB" id="9768004at2"/>
<dbReference type="InterPro" id="IPR051043">
    <property type="entry name" value="Sulfatase_Mod_Factor_Kinase"/>
</dbReference>
<dbReference type="PANTHER" id="PTHR23150:SF19">
    <property type="entry name" value="FORMYLGLYCINE-GENERATING ENZYME"/>
    <property type="match status" value="1"/>
</dbReference>
<evidence type="ECO:0000313" key="2">
    <source>
        <dbReference type="EMBL" id="KZN52566.1"/>
    </source>
</evidence>
<proteinExistence type="predicted"/>
<comment type="caution">
    <text evidence="2">The sequence shown here is derived from an EMBL/GenBank/DDBJ whole genome shotgun (WGS) entry which is preliminary data.</text>
</comment>
<dbReference type="Proteomes" id="UP000076503">
    <property type="component" value="Unassembled WGS sequence"/>
</dbReference>
<protein>
    <recommendedName>
        <fullName evidence="1">Sulfatase-modifying factor enzyme-like domain-containing protein</fullName>
    </recommendedName>
</protein>
<evidence type="ECO:0000313" key="3">
    <source>
        <dbReference type="Proteomes" id="UP000076503"/>
    </source>
</evidence>
<organism evidence="2 3">
    <name type="scientific">Pseudoalteromonas luteoviolacea H33</name>
    <dbReference type="NCBI Taxonomy" id="1365251"/>
    <lineage>
        <taxon>Bacteria</taxon>
        <taxon>Pseudomonadati</taxon>
        <taxon>Pseudomonadota</taxon>
        <taxon>Gammaproteobacteria</taxon>
        <taxon>Alteromonadales</taxon>
        <taxon>Pseudoalteromonadaceae</taxon>
        <taxon>Pseudoalteromonas</taxon>
    </lineage>
</organism>
<dbReference type="InterPro" id="IPR016187">
    <property type="entry name" value="CTDL_fold"/>
</dbReference>
<reference evidence="2 3" key="1">
    <citation type="submission" date="2013-07" db="EMBL/GenBank/DDBJ databases">
        <title>Comparative Genomic and Metabolomic Analysis of Twelve Strains of Pseudoalteromonas luteoviolacea.</title>
        <authorList>
            <person name="Vynne N.G."/>
            <person name="Mansson M."/>
            <person name="Gram L."/>
        </authorList>
    </citation>
    <scope>NUCLEOTIDE SEQUENCE [LARGE SCALE GENOMIC DNA]</scope>
    <source>
        <strain evidence="2 3">H33</strain>
    </source>
</reference>
<dbReference type="PANTHER" id="PTHR23150">
    <property type="entry name" value="SULFATASE MODIFYING FACTOR 1, 2"/>
    <property type="match status" value="1"/>
</dbReference>
<dbReference type="GO" id="GO:0120147">
    <property type="term" value="F:formylglycine-generating oxidase activity"/>
    <property type="evidence" value="ECO:0007669"/>
    <property type="project" value="TreeGrafter"/>
</dbReference>
<dbReference type="PATRIC" id="fig|1365251.3.peg.1104"/>
<sequence length="287" mass="33490">MVDGSHLDIHSERLALSEFDNTKRWQLMPPKLFPAPWANEHGFDKYGLWQRFSVKGVSQTMRYITPGIFLMGSLKEELGRQDNEYSHVRDIKNGFWIADTAVTQGLWTAVMGENPSVFSYSKHARNLPVENVNWFDSQRFCQRLNRIIPELKVTLPDEAQREYACRAGTRTVYWWGNEVSTQHANYYNMHRGPVDVASYAPNEWGLYQVHGNVWEWCQNIWKDDLSKYHVLNGLNGLLQNNERNNWQAALRGGSWKTSTFNFRAATRIQFNPKSRYSFFGLRLAITE</sequence>
<dbReference type="Gene3D" id="3.90.1580.10">
    <property type="entry name" value="paralog of FGE (formylglycine-generating enzyme)"/>
    <property type="match status" value="1"/>
</dbReference>
<dbReference type="RefSeq" id="WP_081216357.1">
    <property type="nucleotide sequence ID" value="NZ_AUXZ01000062.1"/>
</dbReference>
<gene>
    <name evidence="2" type="ORF">N476_10915</name>
</gene>
<dbReference type="SUPFAM" id="SSF56436">
    <property type="entry name" value="C-type lectin-like"/>
    <property type="match status" value="1"/>
</dbReference>
<name>A0A167FNT8_9GAMM</name>
<feature type="domain" description="Sulfatase-modifying factor enzyme-like" evidence="1">
    <location>
        <begin position="61"/>
        <end position="284"/>
    </location>
</feature>
<dbReference type="AlphaFoldDB" id="A0A167FNT8"/>
<dbReference type="InterPro" id="IPR005532">
    <property type="entry name" value="SUMF_dom"/>
</dbReference>
<accession>A0A167FNT8</accession>
<dbReference type="EMBL" id="AUXZ01000062">
    <property type="protein sequence ID" value="KZN52566.1"/>
    <property type="molecule type" value="Genomic_DNA"/>
</dbReference>
<evidence type="ECO:0000259" key="1">
    <source>
        <dbReference type="Pfam" id="PF03781"/>
    </source>
</evidence>
<dbReference type="Pfam" id="PF03781">
    <property type="entry name" value="FGE-sulfatase"/>
    <property type="match status" value="1"/>
</dbReference>
<dbReference type="InterPro" id="IPR042095">
    <property type="entry name" value="SUMF_sf"/>
</dbReference>